<name>A0A0H2RP75_9AGAM</name>
<dbReference type="InterPro" id="IPR003245">
    <property type="entry name" value="Phytocyanin_dom"/>
</dbReference>
<evidence type="ECO:0000256" key="1">
    <source>
        <dbReference type="SAM" id="MobiDB-lite"/>
    </source>
</evidence>
<dbReference type="CDD" id="cd00920">
    <property type="entry name" value="Cupredoxin"/>
    <property type="match status" value="1"/>
</dbReference>
<dbReference type="Pfam" id="PF02298">
    <property type="entry name" value="Cu_bind_like"/>
    <property type="match status" value="1"/>
</dbReference>
<gene>
    <name evidence="3" type="ORF">SCHPADRAFT_837858</name>
</gene>
<dbReference type="InParanoid" id="A0A0H2RP75"/>
<proteinExistence type="predicted"/>
<dbReference type="InterPro" id="IPR052953">
    <property type="entry name" value="Ser-rich/MCO-related"/>
</dbReference>
<dbReference type="GO" id="GO:0009055">
    <property type="term" value="F:electron transfer activity"/>
    <property type="evidence" value="ECO:0007669"/>
    <property type="project" value="InterPro"/>
</dbReference>
<dbReference type="Gene3D" id="2.60.40.420">
    <property type="entry name" value="Cupredoxins - blue copper proteins"/>
    <property type="match status" value="1"/>
</dbReference>
<sequence length="331" mass="33722">MDSTSTSSAYNSYSTSSMASYGSGSTNWGSSGYNDCVQQCIASFGAPMATYTPTSTSGSDSSSSGTSSGSGSTITVIVAPTQGVLRYVPFAVNASVGDTVEFVWHANMHTVTHSSELEVCNKTLDDPFTSGVQNESFTFSQVVNSTDPTFFYCGVPTHCQKGMFGIINPPNAIDSNMSVGSMMPTLVSNDSTTSAMNSYMQTVGQGSSAENWGSSIDMSNMPSEAYSLIAQNVIYTRTFLAANPDYLQDDGSVNLGVSGAPMMVPQDLATMPQVKDASSASSTPASAASSAASSPAGTAAAASGNSSGARGLAASSAVAALVAFGSAFLLL</sequence>
<dbReference type="Proteomes" id="UP000053477">
    <property type="component" value="Unassembled WGS sequence"/>
</dbReference>
<feature type="domain" description="Phytocyanin" evidence="2">
    <location>
        <begin position="95"/>
        <end position="163"/>
    </location>
</feature>
<dbReference type="PANTHER" id="PTHR34883:SF15">
    <property type="entry name" value="EXTRACELLULAR SERINE-RICH PROTEIN"/>
    <property type="match status" value="1"/>
</dbReference>
<dbReference type="EMBL" id="KQ086193">
    <property type="protein sequence ID" value="KLO06606.1"/>
    <property type="molecule type" value="Genomic_DNA"/>
</dbReference>
<dbReference type="AlphaFoldDB" id="A0A0H2RP75"/>
<keyword evidence="4" id="KW-1185">Reference proteome</keyword>
<dbReference type="OrthoDB" id="2331100at2759"/>
<accession>A0A0H2RP75</accession>
<feature type="compositionally biased region" description="Low complexity" evidence="1">
    <location>
        <begin position="277"/>
        <end position="300"/>
    </location>
</feature>
<dbReference type="InterPro" id="IPR008972">
    <property type="entry name" value="Cupredoxin"/>
</dbReference>
<organism evidence="3 4">
    <name type="scientific">Schizopora paradoxa</name>
    <dbReference type="NCBI Taxonomy" id="27342"/>
    <lineage>
        <taxon>Eukaryota</taxon>
        <taxon>Fungi</taxon>
        <taxon>Dikarya</taxon>
        <taxon>Basidiomycota</taxon>
        <taxon>Agaricomycotina</taxon>
        <taxon>Agaricomycetes</taxon>
        <taxon>Hymenochaetales</taxon>
        <taxon>Schizoporaceae</taxon>
        <taxon>Schizopora</taxon>
    </lineage>
</organism>
<feature type="region of interest" description="Disordered" evidence="1">
    <location>
        <begin position="53"/>
        <end position="72"/>
    </location>
</feature>
<reference evidence="3 4" key="1">
    <citation type="submission" date="2015-04" db="EMBL/GenBank/DDBJ databases">
        <title>Complete genome sequence of Schizopora paradoxa KUC8140, a cosmopolitan wood degrader in East Asia.</title>
        <authorList>
            <consortium name="DOE Joint Genome Institute"/>
            <person name="Min B."/>
            <person name="Park H."/>
            <person name="Jang Y."/>
            <person name="Kim J.-J."/>
            <person name="Kim K.H."/>
            <person name="Pangilinan J."/>
            <person name="Lipzen A."/>
            <person name="Riley R."/>
            <person name="Grigoriev I.V."/>
            <person name="Spatafora J.W."/>
            <person name="Choi I.-G."/>
        </authorList>
    </citation>
    <scope>NUCLEOTIDE SEQUENCE [LARGE SCALE GENOMIC DNA]</scope>
    <source>
        <strain evidence="3 4">KUC8140</strain>
    </source>
</reference>
<dbReference type="SUPFAM" id="SSF49503">
    <property type="entry name" value="Cupredoxins"/>
    <property type="match status" value="1"/>
</dbReference>
<dbReference type="STRING" id="27342.A0A0H2RP75"/>
<evidence type="ECO:0000259" key="2">
    <source>
        <dbReference type="Pfam" id="PF02298"/>
    </source>
</evidence>
<protein>
    <recommendedName>
        <fullName evidence="2">Phytocyanin domain-containing protein</fullName>
    </recommendedName>
</protein>
<feature type="compositionally biased region" description="Low complexity" evidence="1">
    <location>
        <begin position="54"/>
        <end position="72"/>
    </location>
</feature>
<feature type="region of interest" description="Disordered" evidence="1">
    <location>
        <begin position="272"/>
        <end position="300"/>
    </location>
</feature>
<evidence type="ECO:0000313" key="3">
    <source>
        <dbReference type="EMBL" id="KLO06606.1"/>
    </source>
</evidence>
<dbReference type="PANTHER" id="PTHR34883">
    <property type="entry name" value="SERINE-RICH PROTEIN, PUTATIVE-RELATED-RELATED"/>
    <property type="match status" value="1"/>
</dbReference>
<evidence type="ECO:0000313" key="4">
    <source>
        <dbReference type="Proteomes" id="UP000053477"/>
    </source>
</evidence>